<dbReference type="Pfam" id="PF23189">
    <property type="entry name" value="UPF0261_C"/>
    <property type="match status" value="1"/>
</dbReference>
<gene>
    <name evidence="2" type="ORF">VITISV_013205</name>
</gene>
<dbReference type="ExpressionAtlas" id="A5BZN5">
    <property type="expression patterns" value="baseline and differential"/>
</dbReference>
<dbReference type="EMBL" id="AM476943">
    <property type="protein sequence ID" value="CAN70750.1"/>
    <property type="molecule type" value="Genomic_DNA"/>
</dbReference>
<dbReference type="Gene3D" id="3.40.50.12030">
    <property type="entry name" value="Uncharacterised protein family UPF0261, NC domain"/>
    <property type="match status" value="1"/>
</dbReference>
<sequence>MIEKKIPLVVNVGALDMVNSEAKITILSHLLNRNIHVHDEQVSLIRTTVDENRKFVGFIANKLNEASSKAPGKTFEQSGLKRSVRVGMTGFKEMAAYLLDYDPFVDKPSISPVKVARLIFNANDRLNGNMNNMRS</sequence>
<dbReference type="PANTHER" id="PTHR31862:SF1">
    <property type="entry name" value="UPF0261 DOMAIN PROTEIN (AFU_ORTHOLOGUE AFUA_1G10120)"/>
    <property type="match status" value="1"/>
</dbReference>
<dbReference type="AlphaFoldDB" id="A5BZN5"/>
<name>A5BZN5_VITVI</name>
<protein>
    <recommendedName>
        <fullName evidence="1">UPF0261 domain-containing protein</fullName>
    </recommendedName>
</protein>
<proteinExistence type="predicted"/>
<accession>A5BZN5</accession>
<feature type="domain" description="UPF0261" evidence="1">
    <location>
        <begin position="2"/>
        <end position="69"/>
    </location>
</feature>
<dbReference type="InterPro" id="IPR051353">
    <property type="entry name" value="Tobamovirus_resist_UPF0261"/>
</dbReference>
<evidence type="ECO:0000259" key="1">
    <source>
        <dbReference type="Pfam" id="PF23189"/>
    </source>
</evidence>
<organism evidence="2">
    <name type="scientific">Vitis vinifera</name>
    <name type="common">Grape</name>
    <dbReference type="NCBI Taxonomy" id="29760"/>
    <lineage>
        <taxon>Eukaryota</taxon>
        <taxon>Viridiplantae</taxon>
        <taxon>Streptophyta</taxon>
        <taxon>Embryophyta</taxon>
        <taxon>Tracheophyta</taxon>
        <taxon>Spermatophyta</taxon>
        <taxon>Magnoliopsida</taxon>
        <taxon>eudicotyledons</taxon>
        <taxon>Gunneridae</taxon>
        <taxon>Pentapetalae</taxon>
        <taxon>rosids</taxon>
        <taxon>Vitales</taxon>
        <taxon>Vitaceae</taxon>
        <taxon>Viteae</taxon>
        <taxon>Vitis</taxon>
    </lineage>
</organism>
<dbReference type="InterPro" id="IPR056778">
    <property type="entry name" value="UPF0261_C"/>
</dbReference>
<dbReference type="PANTHER" id="PTHR31862">
    <property type="entry name" value="UPF0261 DOMAIN PROTEIN (AFU_ORTHOLOGUE AFUA_1G10120)"/>
    <property type="match status" value="1"/>
</dbReference>
<reference evidence="2" key="1">
    <citation type="journal article" date="2007" name="PLoS ONE">
        <title>The first genome sequence of an elite grapevine cultivar (Pinot noir Vitis vinifera L.): coping with a highly heterozygous genome.</title>
        <authorList>
            <person name="Velasco R."/>
            <person name="Zharkikh A."/>
            <person name="Troggio M."/>
            <person name="Cartwright D.A."/>
            <person name="Cestaro A."/>
            <person name="Pruss D."/>
            <person name="Pindo M."/>
            <person name="FitzGerald L.M."/>
            <person name="Vezzulli S."/>
            <person name="Reid J."/>
            <person name="Malacarne G."/>
            <person name="Iliev D."/>
            <person name="Coppola G."/>
            <person name="Wardell B."/>
            <person name="Micheletti D."/>
            <person name="Macalma T."/>
            <person name="Facci M."/>
            <person name="Mitchell J.T."/>
            <person name="Perazzolli M."/>
            <person name="Eldredge G."/>
            <person name="Gatto P."/>
            <person name="Oyzerski R."/>
            <person name="Moretto M."/>
            <person name="Gutin N."/>
            <person name="Stefanini M."/>
            <person name="Chen Y."/>
            <person name="Segala C."/>
            <person name="Davenport C."/>
            <person name="Dematte L."/>
            <person name="Mraz A."/>
            <person name="Battilana J."/>
            <person name="Stormo K."/>
            <person name="Costa F."/>
            <person name="Tao Q."/>
            <person name="Si-Ammour A."/>
            <person name="Harkins T."/>
            <person name="Lackey A."/>
            <person name="Perbost C."/>
            <person name="Taillon B."/>
            <person name="Stella A."/>
            <person name="Solovyev V."/>
            <person name="Fawcett J.A."/>
            <person name="Sterck L."/>
            <person name="Vandepoele K."/>
            <person name="Grando S.M."/>
            <person name="Toppo S."/>
            <person name="Moser C."/>
            <person name="Lanchbury J."/>
            <person name="Bogden R."/>
            <person name="Skolnick M."/>
            <person name="Sgaramella V."/>
            <person name="Bhatnagar S.K."/>
            <person name="Fontana P."/>
            <person name="Gutin A."/>
            <person name="Van de Peer Y."/>
            <person name="Salamini F."/>
            <person name="Viola R."/>
        </authorList>
    </citation>
    <scope>NUCLEOTIDE SEQUENCE</scope>
</reference>
<evidence type="ECO:0000313" key="2">
    <source>
        <dbReference type="EMBL" id="CAN70750.1"/>
    </source>
</evidence>